<dbReference type="InterPro" id="IPR000524">
    <property type="entry name" value="Tscrpt_reg_HTH_GntR"/>
</dbReference>
<comment type="caution">
    <text evidence="5">The sequence shown here is derived from an EMBL/GenBank/DDBJ whole genome shotgun (WGS) entry which is preliminary data.</text>
</comment>
<keyword evidence="6" id="KW-1185">Reference proteome</keyword>
<evidence type="ECO:0000256" key="2">
    <source>
        <dbReference type="ARBA" id="ARBA00023125"/>
    </source>
</evidence>
<gene>
    <name evidence="5" type="ORF">FN976_02800</name>
</gene>
<dbReference type="EMBL" id="VOBQ01000002">
    <property type="protein sequence ID" value="TWO73181.1"/>
    <property type="molecule type" value="Genomic_DNA"/>
</dbReference>
<evidence type="ECO:0000313" key="6">
    <source>
        <dbReference type="Proteomes" id="UP000318199"/>
    </source>
</evidence>
<name>A0A562ZXS8_9BURK</name>
<reference evidence="5 6" key="1">
    <citation type="submission" date="2019-07" db="EMBL/GenBank/DDBJ databases">
        <title>Caenimonas sedimenti sp. nov., isolated from activated sludge.</title>
        <authorList>
            <person name="Xu J."/>
        </authorList>
    </citation>
    <scope>NUCLEOTIDE SEQUENCE [LARGE SCALE GENOMIC DNA]</scope>
    <source>
        <strain evidence="5 6">HX-9-20</strain>
    </source>
</reference>
<dbReference type="PROSITE" id="PS50949">
    <property type="entry name" value="HTH_GNTR"/>
    <property type="match status" value="1"/>
</dbReference>
<dbReference type="Gene3D" id="1.10.10.10">
    <property type="entry name" value="Winged helix-like DNA-binding domain superfamily/Winged helix DNA-binding domain"/>
    <property type="match status" value="1"/>
</dbReference>
<sequence length="222" mass="23970">MRTQEVQPRLVVLVQDAILADIAAGKLPPGTRIAEDRIARDLGVAPRPVHQAVLVLRRLGVLCDASGEGLEVAPMNADHVRDMFEVRAVLEGLAFRQAALRNANRAATEGPSYIAAGRRAEASGQVADMIEADMAFHDFIYALSGNQLIAPAVEAHWTDLQRVMGDALMPGSHPGDLWDQHEAMLWAVATGDADDAERLARAHVQCSGEATLDRLHGARRHA</sequence>
<evidence type="ECO:0000256" key="1">
    <source>
        <dbReference type="ARBA" id="ARBA00023015"/>
    </source>
</evidence>
<dbReference type="InterPro" id="IPR036390">
    <property type="entry name" value="WH_DNA-bd_sf"/>
</dbReference>
<dbReference type="PANTHER" id="PTHR43537:SF45">
    <property type="entry name" value="GNTR FAMILY REGULATORY PROTEIN"/>
    <property type="match status" value="1"/>
</dbReference>
<keyword evidence="2" id="KW-0238">DNA-binding</keyword>
<dbReference type="SMART" id="SM00895">
    <property type="entry name" value="FCD"/>
    <property type="match status" value="1"/>
</dbReference>
<evidence type="ECO:0000259" key="4">
    <source>
        <dbReference type="PROSITE" id="PS50949"/>
    </source>
</evidence>
<dbReference type="SUPFAM" id="SSF48008">
    <property type="entry name" value="GntR ligand-binding domain-like"/>
    <property type="match status" value="1"/>
</dbReference>
<dbReference type="SUPFAM" id="SSF46785">
    <property type="entry name" value="Winged helix' DNA-binding domain"/>
    <property type="match status" value="1"/>
</dbReference>
<dbReference type="InterPro" id="IPR011711">
    <property type="entry name" value="GntR_C"/>
</dbReference>
<keyword evidence="1" id="KW-0805">Transcription regulation</keyword>
<dbReference type="InterPro" id="IPR008920">
    <property type="entry name" value="TF_FadR/GntR_C"/>
</dbReference>
<keyword evidence="3" id="KW-0804">Transcription</keyword>
<dbReference type="Proteomes" id="UP000318199">
    <property type="component" value="Unassembled WGS sequence"/>
</dbReference>
<dbReference type="Pfam" id="PF07729">
    <property type="entry name" value="FCD"/>
    <property type="match status" value="1"/>
</dbReference>
<dbReference type="AlphaFoldDB" id="A0A562ZXS8"/>
<protein>
    <submittedName>
        <fullName evidence="5">GntR family transcriptional regulator</fullName>
    </submittedName>
</protein>
<proteinExistence type="predicted"/>
<evidence type="ECO:0000256" key="3">
    <source>
        <dbReference type="ARBA" id="ARBA00023163"/>
    </source>
</evidence>
<dbReference type="RefSeq" id="WP_145890725.1">
    <property type="nucleotide sequence ID" value="NZ_VOBQ01000002.1"/>
</dbReference>
<dbReference type="GO" id="GO:0003700">
    <property type="term" value="F:DNA-binding transcription factor activity"/>
    <property type="evidence" value="ECO:0007669"/>
    <property type="project" value="InterPro"/>
</dbReference>
<dbReference type="Gene3D" id="1.20.120.530">
    <property type="entry name" value="GntR ligand-binding domain-like"/>
    <property type="match status" value="1"/>
</dbReference>
<dbReference type="GO" id="GO:0003677">
    <property type="term" value="F:DNA binding"/>
    <property type="evidence" value="ECO:0007669"/>
    <property type="project" value="UniProtKB-KW"/>
</dbReference>
<organism evidence="5 6">
    <name type="scientific">Caenimonas sedimenti</name>
    <dbReference type="NCBI Taxonomy" id="2596921"/>
    <lineage>
        <taxon>Bacteria</taxon>
        <taxon>Pseudomonadati</taxon>
        <taxon>Pseudomonadota</taxon>
        <taxon>Betaproteobacteria</taxon>
        <taxon>Burkholderiales</taxon>
        <taxon>Comamonadaceae</taxon>
        <taxon>Caenimonas</taxon>
    </lineage>
</organism>
<dbReference type="PANTHER" id="PTHR43537">
    <property type="entry name" value="TRANSCRIPTIONAL REGULATOR, GNTR FAMILY"/>
    <property type="match status" value="1"/>
</dbReference>
<dbReference type="OrthoDB" id="9799812at2"/>
<dbReference type="InterPro" id="IPR036388">
    <property type="entry name" value="WH-like_DNA-bd_sf"/>
</dbReference>
<feature type="domain" description="HTH gntR-type" evidence="4">
    <location>
        <begin position="8"/>
        <end position="75"/>
    </location>
</feature>
<accession>A0A562ZXS8</accession>
<evidence type="ECO:0000313" key="5">
    <source>
        <dbReference type="EMBL" id="TWO73181.1"/>
    </source>
</evidence>